<dbReference type="InterPro" id="IPR050546">
    <property type="entry name" value="Glycosyl_Hydrlase_16"/>
</dbReference>
<organism evidence="3 4">
    <name type="scientific">Rickenella mellea</name>
    <dbReference type="NCBI Taxonomy" id="50990"/>
    <lineage>
        <taxon>Eukaryota</taxon>
        <taxon>Fungi</taxon>
        <taxon>Dikarya</taxon>
        <taxon>Basidiomycota</taxon>
        <taxon>Agaricomycotina</taxon>
        <taxon>Agaricomycetes</taxon>
        <taxon>Hymenochaetales</taxon>
        <taxon>Rickenellaceae</taxon>
        <taxon>Rickenella</taxon>
    </lineage>
</organism>
<dbReference type="STRING" id="50990.A0A4Y7Q4G5"/>
<dbReference type="InterPro" id="IPR013320">
    <property type="entry name" value="ConA-like_dom_sf"/>
</dbReference>
<dbReference type="Gene3D" id="2.60.120.200">
    <property type="match status" value="1"/>
</dbReference>
<evidence type="ECO:0000259" key="2">
    <source>
        <dbReference type="PROSITE" id="PS51762"/>
    </source>
</evidence>
<evidence type="ECO:0000313" key="3">
    <source>
        <dbReference type="EMBL" id="TDL22547.1"/>
    </source>
</evidence>
<name>A0A4Y7Q4G5_9AGAM</name>
<dbReference type="GO" id="GO:0004553">
    <property type="term" value="F:hydrolase activity, hydrolyzing O-glycosyl compounds"/>
    <property type="evidence" value="ECO:0007669"/>
    <property type="project" value="InterPro"/>
</dbReference>
<sequence length="318" mass="34251">MYTLGLLWLAATFFTTLARAAFTLTQNYQGQSFFDAWTFLSGVDGNSSSNVLYQTREQALQKGLVSVNAAGHAIIKMDNITDGTKNPTFGRSSVYILSNATVSAGSLVIMDATAMPFGCSVWPAFWMQGQVWPADGEIDIAENVNLETKNQYALHTAQGCMHPSAEQTNATLETGTLISTDCFNETNYNQGCLVGDPSPNSFGAGFKSTGGGAFATLWDDTGFKIWFFPRASIPADLSSDSPNPSGWSTPTASFPTSACDTPNFFGPQSIIFNINVCGSYPESNFNPSCPGKCQDFVGVPSNYDNAYFEVSYLRVFTG</sequence>
<proteinExistence type="predicted"/>
<dbReference type="VEuPathDB" id="FungiDB:BD410DRAFT_814887"/>
<gene>
    <name evidence="3" type="ORF">BD410DRAFT_814887</name>
</gene>
<dbReference type="OrthoDB" id="192832at2759"/>
<dbReference type="PANTHER" id="PTHR10963">
    <property type="entry name" value="GLYCOSYL HYDROLASE-RELATED"/>
    <property type="match status" value="1"/>
</dbReference>
<dbReference type="GO" id="GO:0009251">
    <property type="term" value="P:glucan catabolic process"/>
    <property type="evidence" value="ECO:0007669"/>
    <property type="project" value="TreeGrafter"/>
</dbReference>
<protein>
    <recommendedName>
        <fullName evidence="2">GH16 domain-containing protein</fullName>
    </recommendedName>
</protein>
<dbReference type="Proteomes" id="UP000294933">
    <property type="component" value="Unassembled WGS sequence"/>
</dbReference>
<dbReference type="EMBL" id="ML170174">
    <property type="protein sequence ID" value="TDL22547.1"/>
    <property type="molecule type" value="Genomic_DNA"/>
</dbReference>
<feature type="chain" id="PRO_5021495579" description="GH16 domain-containing protein" evidence="1">
    <location>
        <begin position="21"/>
        <end position="318"/>
    </location>
</feature>
<dbReference type="AlphaFoldDB" id="A0A4Y7Q4G5"/>
<accession>A0A4Y7Q4G5</accession>
<feature type="domain" description="GH16" evidence="2">
    <location>
        <begin position="22"/>
        <end position="305"/>
    </location>
</feature>
<keyword evidence="4" id="KW-1185">Reference proteome</keyword>
<keyword evidence="1" id="KW-0732">Signal</keyword>
<dbReference type="InterPro" id="IPR000757">
    <property type="entry name" value="Beta-glucanase-like"/>
</dbReference>
<feature type="signal peptide" evidence="1">
    <location>
        <begin position="1"/>
        <end position="20"/>
    </location>
</feature>
<dbReference type="SUPFAM" id="SSF49899">
    <property type="entry name" value="Concanavalin A-like lectins/glucanases"/>
    <property type="match status" value="1"/>
</dbReference>
<dbReference type="PANTHER" id="PTHR10963:SF24">
    <property type="entry name" value="GLYCOSIDASE C21B10.07-RELATED"/>
    <property type="match status" value="1"/>
</dbReference>
<dbReference type="PROSITE" id="PS51762">
    <property type="entry name" value="GH16_2"/>
    <property type="match status" value="1"/>
</dbReference>
<dbReference type="Pfam" id="PF26113">
    <property type="entry name" value="GH16_XgeA"/>
    <property type="match status" value="1"/>
</dbReference>
<reference evidence="3 4" key="1">
    <citation type="submission" date="2018-06" db="EMBL/GenBank/DDBJ databases">
        <title>A transcriptomic atlas of mushroom development highlights an independent origin of complex multicellularity.</title>
        <authorList>
            <consortium name="DOE Joint Genome Institute"/>
            <person name="Krizsan K."/>
            <person name="Almasi E."/>
            <person name="Merenyi Z."/>
            <person name="Sahu N."/>
            <person name="Viragh M."/>
            <person name="Koszo T."/>
            <person name="Mondo S."/>
            <person name="Kiss B."/>
            <person name="Balint B."/>
            <person name="Kues U."/>
            <person name="Barry K."/>
            <person name="Hegedus J.C."/>
            <person name="Henrissat B."/>
            <person name="Johnson J."/>
            <person name="Lipzen A."/>
            <person name="Ohm R."/>
            <person name="Nagy I."/>
            <person name="Pangilinan J."/>
            <person name="Yan J."/>
            <person name="Xiong Y."/>
            <person name="Grigoriev I.V."/>
            <person name="Hibbett D.S."/>
            <person name="Nagy L.G."/>
        </authorList>
    </citation>
    <scope>NUCLEOTIDE SEQUENCE [LARGE SCALE GENOMIC DNA]</scope>
    <source>
        <strain evidence="3 4">SZMC22713</strain>
    </source>
</reference>
<evidence type="ECO:0000256" key="1">
    <source>
        <dbReference type="SAM" id="SignalP"/>
    </source>
</evidence>
<evidence type="ECO:0000313" key="4">
    <source>
        <dbReference type="Proteomes" id="UP000294933"/>
    </source>
</evidence>